<evidence type="ECO:0000313" key="1">
    <source>
        <dbReference type="EMBL" id="MBW8482312.1"/>
    </source>
</evidence>
<protein>
    <recommendedName>
        <fullName evidence="3">MerR family transcriptional regulator</fullName>
    </recommendedName>
</protein>
<organism evidence="1 2">
    <name type="scientific">Actinomadura parmotrematis</name>
    <dbReference type="NCBI Taxonomy" id="2864039"/>
    <lineage>
        <taxon>Bacteria</taxon>
        <taxon>Bacillati</taxon>
        <taxon>Actinomycetota</taxon>
        <taxon>Actinomycetes</taxon>
        <taxon>Streptosporangiales</taxon>
        <taxon>Thermomonosporaceae</taxon>
        <taxon>Actinomadura</taxon>
    </lineage>
</organism>
<gene>
    <name evidence="1" type="ORF">K1Y72_08065</name>
</gene>
<name>A0ABS7FPJ9_9ACTN</name>
<proteinExistence type="predicted"/>
<accession>A0ABS7FPJ9</accession>
<evidence type="ECO:0008006" key="3">
    <source>
        <dbReference type="Google" id="ProtNLM"/>
    </source>
</evidence>
<comment type="caution">
    <text evidence="1">The sequence shown here is derived from an EMBL/GenBank/DDBJ whole genome shotgun (WGS) entry which is preliminary data.</text>
</comment>
<keyword evidence="2" id="KW-1185">Reference proteome</keyword>
<dbReference type="EMBL" id="JAIBOA010000004">
    <property type="protein sequence ID" value="MBW8482312.1"/>
    <property type="molecule type" value="Genomic_DNA"/>
</dbReference>
<reference evidence="1 2" key="1">
    <citation type="submission" date="2021-07" db="EMBL/GenBank/DDBJ databases">
        <title>Actinomadura sp. PM05-2 isolated from lichen.</title>
        <authorList>
            <person name="Somphong A."/>
            <person name="Phongsopitanun W."/>
            <person name="Tanasupawat S."/>
            <person name="Peongsungnone V."/>
        </authorList>
    </citation>
    <scope>NUCLEOTIDE SEQUENCE [LARGE SCALE GENOMIC DNA]</scope>
    <source>
        <strain evidence="1 2">PM05-2</strain>
    </source>
</reference>
<evidence type="ECO:0000313" key="2">
    <source>
        <dbReference type="Proteomes" id="UP000774570"/>
    </source>
</evidence>
<dbReference type="Proteomes" id="UP000774570">
    <property type="component" value="Unassembled WGS sequence"/>
</dbReference>
<sequence length="52" mass="5500">MPCFAGDGTELQACVLDHVRTQLADMDARIADLSRARAALRGILDSSARALG</sequence>
<dbReference type="RefSeq" id="WP_220164764.1">
    <property type="nucleotide sequence ID" value="NZ_JAIBOA010000004.1"/>
</dbReference>